<dbReference type="AlphaFoldDB" id="A0A494YZ91"/>
<feature type="domain" description="DUF7695" evidence="1">
    <location>
        <begin position="4"/>
        <end position="64"/>
    </location>
</feature>
<dbReference type="InterPro" id="IPR056112">
    <property type="entry name" value="DUF7695"/>
</dbReference>
<dbReference type="EMBL" id="RBZO01000016">
    <property type="protein sequence ID" value="RKQ15042.1"/>
    <property type="molecule type" value="Genomic_DNA"/>
</dbReference>
<proteinExistence type="predicted"/>
<dbReference type="RefSeq" id="WP_121131854.1">
    <property type="nucleotide sequence ID" value="NZ_JBHUFK010000014.1"/>
</dbReference>
<evidence type="ECO:0000259" key="1">
    <source>
        <dbReference type="Pfam" id="PF24749"/>
    </source>
</evidence>
<organism evidence="2 3">
    <name type="scientific">Oceanobacillus bengalensis</name>
    <dbReference type="NCBI Taxonomy" id="1435466"/>
    <lineage>
        <taxon>Bacteria</taxon>
        <taxon>Bacillati</taxon>
        <taxon>Bacillota</taxon>
        <taxon>Bacilli</taxon>
        <taxon>Bacillales</taxon>
        <taxon>Bacillaceae</taxon>
        <taxon>Oceanobacillus</taxon>
    </lineage>
</organism>
<gene>
    <name evidence="2" type="ORF">D8M05_11325</name>
</gene>
<dbReference type="Proteomes" id="UP000281813">
    <property type="component" value="Unassembled WGS sequence"/>
</dbReference>
<evidence type="ECO:0000313" key="3">
    <source>
        <dbReference type="Proteomes" id="UP000281813"/>
    </source>
</evidence>
<dbReference type="OrthoDB" id="2628539at2"/>
<reference evidence="2 3" key="1">
    <citation type="journal article" date="2015" name="Antonie Van Leeuwenhoek">
        <title>Oceanobacillus bengalensis sp. nov., a bacterium isolated from seawater of the Bay of Bengal.</title>
        <authorList>
            <person name="Yongchang O."/>
            <person name="Xiang W."/>
            <person name="Wang G."/>
        </authorList>
    </citation>
    <scope>NUCLEOTIDE SEQUENCE [LARGE SCALE GENOMIC DNA]</scope>
    <source>
        <strain evidence="2 3">MCCC 1K00260</strain>
    </source>
</reference>
<name>A0A494YZ91_9BACI</name>
<keyword evidence="3" id="KW-1185">Reference proteome</keyword>
<protein>
    <recommendedName>
        <fullName evidence="1">DUF7695 domain-containing protein</fullName>
    </recommendedName>
</protein>
<sequence>MNKRIKRNRIRCKCCGDIIESRQIYDFQQCSCKKVAIDGGLEYAKRIFPSNPPEKFYDELVEYE</sequence>
<dbReference type="Pfam" id="PF24749">
    <property type="entry name" value="DUF7695"/>
    <property type="match status" value="1"/>
</dbReference>
<accession>A0A494YZ91</accession>
<comment type="caution">
    <text evidence="2">The sequence shown here is derived from an EMBL/GenBank/DDBJ whole genome shotgun (WGS) entry which is preliminary data.</text>
</comment>
<evidence type="ECO:0000313" key="2">
    <source>
        <dbReference type="EMBL" id="RKQ15042.1"/>
    </source>
</evidence>